<evidence type="ECO:0000259" key="1">
    <source>
        <dbReference type="Pfam" id="PF12697"/>
    </source>
</evidence>
<reference evidence="3" key="1">
    <citation type="submission" date="2016-10" db="EMBL/GenBank/DDBJ databases">
        <authorList>
            <person name="Varghese N."/>
            <person name="Submissions S."/>
        </authorList>
    </citation>
    <scope>NUCLEOTIDE SEQUENCE [LARGE SCALE GENOMIC DNA]</scope>
    <source>
        <strain evidence="3">DSM 23920</strain>
    </source>
</reference>
<dbReference type="InterPro" id="IPR000073">
    <property type="entry name" value="AB_hydrolase_1"/>
</dbReference>
<evidence type="ECO:0000313" key="3">
    <source>
        <dbReference type="Proteomes" id="UP000199656"/>
    </source>
</evidence>
<dbReference type="SUPFAM" id="SSF53474">
    <property type="entry name" value="alpha/beta-Hydrolases"/>
    <property type="match status" value="1"/>
</dbReference>
<keyword evidence="3" id="KW-1185">Reference proteome</keyword>
<dbReference type="InterPro" id="IPR029058">
    <property type="entry name" value="AB_hydrolase_fold"/>
</dbReference>
<proteinExistence type="predicted"/>
<feature type="domain" description="AB hydrolase-1" evidence="1">
    <location>
        <begin position="44"/>
        <end position="205"/>
    </location>
</feature>
<evidence type="ECO:0000313" key="2">
    <source>
        <dbReference type="EMBL" id="SEB08758.1"/>
    </source>
</evidence>
<sequence length="215" mass="24905">MQKHLYLISGLGADERIFDNLIFPPGYKVTYLPWFQPQPEEPISQYAARMAQHIQADGPCVLLGVSFGGIMSLEIARHRPVDKIILLSSIKSSREKPFYYNLIRKLKIHRLPDQLIYKHRGGIVRRFLNTETPYEQQLVNEYLQKQDLTFTKWAVNAILHWEYDNKPAELIHIHGANDLPFPARYLQPTHLVPNAGHFMVLNRAAIINQILTEVL</sequence>
<dbReference type="RefSeq" id="WP_089765817.1">
    <property type="nucleotide sequence ID" value="NZ_BKAT01000063.1"/>
</dbReference>
<dbReference type="Pfam" id="PF12697">
    <property type="entry name" value="Abhydrolase_6"/>
    <property type="match status" value="1"/>
</dbReference>
<protein>
    <submittedName>
        <fullName evidence="2">Pimeloyl-ACP methyl ester carboxylesterase</fullName>
    </submittedName>
</protein>
<dbReference type="OrthoDB" id="659408at2"/>
<name>A0A1H4GIR4_9BACT</name>
<dbReference type="AlphaFoldDB" id="A0A1H4GIR4"/>
<gene>
    <name evidence="2" type="ORF">SAMN05660909_05325</name>
</gene>
<organism evidence="2 3">
    <name type="scientific">Chitinophaga terrae</name>
    <name type="common">ex Kim and Jung 2007</name>
    <dbReference type="NCBI Taxonomy" id="408074"/>
    <lineage>
        <taxon>Bacteria</taxon>
        <taxon>Pseudomonadati</taxon>
        <taxon>Bacteroidota</taxon>
        <taxon>Chitinophagia</taxon>
        <taxon>Chitinophagales</taxon>
        <taxon>Chitinophagaceae</taxon>
        <taxon>Chitinophaga</taxon>
    </lineage>
</organism>
<dbReference type="Gene3D" id="3.40.50.1820">
    <property type="entry name" value="alpha/beta hydrolase"/>
    <property type="match status" value="1"/>
</dbReference>
<dbReference type="Proteomes" id="UP000199656">
    <property type="component" value="Unassembled WGS sequence"/>
</dbReference>
<dbReference type="EMBL" id="FNRL01000040">
    <property type="protein sequence ID" value="SEB08758.1"/>
    <property type="molecule type" value="Genomic_DNA"/>
</dbReference>
<accession>A0A1H4GIR4</accession>
<dbReference type="STRING" id="408074.SAMN05660909_05325"/>